<protein>
    <submittedName>
        <fullName evidence="2">Uncharacterized protein</fullName>
    </submittedName>
</protein>
<feature type="compositionally biased region" description="Basic residues" evidence="1">
    <location>
        <begin position="72"/>
        <end position="90"/>
    </location>
</feature>
<dbReference type="EMBL" id="QGKW02001660">
    <property type="protein sequence ID" value="KAF2579312.1"/>
    <property type="molecule type" value="Genomic_DNA"/>
</dbReference>
<name>A0A8S9JD21_BRACR</name>
<accession>A0A8S9JD21</accession>
<organism evidence="2 3">
    <name type="scientific">Brassica cretica</name>
    <name type="common">Mustard</name>
    <dbReference type="NCBI Taxonomy" id="69181"/>
    <lineage>
        <taxon>Eukaryota</taxon>
        <taxon>Viridiplantae</taxon>
        <taxon>Streptophyta</taxon>
        <taxon>Embryophyta</taxon>
        <taxon>Tracheophyta</taxon>
        <taxon>Spermatophyta</taxon>
        <taxon>Magnoliopsida</taxon>
        <taxon>eudicotyledons</taxon>
        <taxon>Gunneridae</taxon>
        <taxon>Pentapetalae</taxon>
        <taxon>rosids</taxon>
        <taxon>malvids</taxon>
        <taxon>Brassicales</taxon>
        <taxon>Brassicaceae</taxon>
        <taxon>Brassiceae</taxon>
        <taxon>Brassica</taxon>
    </lineage>
</organism>
<proteinExistence type="predicted"/>
<evidence type="ECO:0000256" key="1">
    <source>
        <dbReference type="SAM" id="MobiDB-lite"/>
    </source>
</evidence>
<gene>
    <name evidence="2" type="ORF">F2Q68_00004594</name>
</gene>
<evidence type="ECO:0000313" key="3">
    <source>
        <dbReference type="Proteomes" id="UP000712281"/>
    </source>
</evidence>
<feature type="region of interest" description="Disordered" evidence="1">
    <location>
        <begin position="72"/>
        <end position="109"/>
    </location>
</feature>
<dbReference type="Proteomes" id="UP000712281">
    <property type="component" value="Unassembled WGS sequence"/>
</dbReference>
<dbReference type="AlphaFoldDB" id="A0A8S9JD21"/>
<evidence type="ECO:0000313" key="2">
    <source>
        <dbReference type="EMBL" id="KAF2579312.1"/>
    </source>
</evidence>
<comment type="caution">
    <text evidence="2">The sequence shown here is derived from an EMBL/GenBank/DDBJ whole genome shotgun (WGS) entry which is preliminary data.</text>
</comment>
<reference evidence="2" key="1">
    <citation type="submission" date="2019-12" db="EMBL/GenBank/DDBJ databases">
        <title>Genome sequencing and annotation of Brassica cretica.</title>
        <authorList>
            <person name="Studholme D.J."/>
            <person name="Sarris P.F."/>
        </authorList>
    </citation>
    <scope>NUCLEOTIDE SEQUENCE</scope>
    <source>
        <strain evidence="2">PFS-001/15</strain>
        <tissue evidence="2">Leaf</tissue>
    </source>
</reference>
<sequence length="125" mass="13951">MGSSSTYLIVLSLKEGSTLGISAKENKDPTIENRETPSLLLRDLLNWELSAERVQMACFYASTHKLLLRKHQSSRLHRLAPPSPRRHQKPRASPSLARSQRFNSARPRSGIGELVLPRVQSVAPA</sequence>